<dbReference type="EMBL" id="QRNJ01000018">
    <property type="protein sequence ID" value="RHK39939.1"/>
    <property type="molecule type" value="Genomic_DNA"/>
</dbReference>
<sequence>MAVSNTLAKKRTEAFQNVQSASYEVGGMKIELTPEIVKQYMVSGSKDNVTVDEVIMFMNLCKNSGLNPWAKEAYCIKYGSEPATMVIGKEAYMKRAEANENYDGFEAGIIVLDAQTQEIIHRTGCFKLPSEEILGGWAKVYRTDRTHAYEAEVSFDEYAGRKKDGSLNAQWSKKPSTMIRKVALVQALREAFPSAFGGMYTAEEKGFAEDVAGEVYVPPVEAAAIEEKAMVQPEVVASAIKEPTSDQGRSQAPEGQQTFF</sequence>
<proteinExistence type="predicted"/>
<dbReference type="RefSeq" id="WP_118314345.1">
    <property type="nucleotide sequence ID" value="NZ_QRNJ01000018.1"/>
</dbReference>
<dbReference type="AlphaFoldDB" id="A0A415G8D8"/>
<organism evidence="2 3">
    <name type="scientific">Anaerobutyricum hallii</name>
    <dbReference type="NCBI Taxonomy" id="39488"/>
    <lineage>
        <taxon>Bacteria</taxon>
        <taxon>Bacillati</taxon>
        <taxon>Bacillota</taxon>
        <taxon>Clostridia</taxon>
        <taxon>Lachnospirales</taxon>
        <taxon>Lachnospiraceae</taxon>
        <taxon>Anaerobutyricum</taxon>
    </lineage>
</organism>
<evidence type="ECO:0000313" key="2">
    <source>
        <dbReference type="EMBL" id="RHK39939.1"/>
    </source>
</evidence>
<dbReference type="GO" id="GO:0003677">
    <property type="term" value="F:DNA binding"/>
    <property type="evidence" value="ECO:0007669"/>
    <property type="project" value="InterPro"/>
</dbReference>
<dbReference type="Proteomes" id="UP000283497">
    <property type="component" value="Unassembled WGS sequence"/>
</dbReference>
<gene>
    <name evidence="2" type="primary">bet</name>
    <name evidence="2" type="ORF">DW068_06095</name>
</gene>
<name>A0A415G8D8_9FIRM</name>
<reference evidence="2 3" key="1">
    <citation type="submission" date="2018-08" db="EMBL/GenBank/DDBJ databases">
        <title>A genome reference for cultivated species of the human gut microbiota.</title>
        <authorList>
            <person name="Zou Y."/>
            <person name="Xue W."/>
            <person name="Luo G."/>
        </authorList>
    </citation>
    <scope>NUCLEOTIDE SEQUENCE [LARGE SCALE GENOMIC DNA]</scope>
    <source>
        <strain evidence="2 3">AF45-14BH</strain>
    </source>
</reference>
<dbReference type="Pfam" id="PF03837">
    <property type="entry name" value="RecT"/>
    <property type="match status" value="1"/>
</dbReference>
<feature type="compositionally biased region" description="Polar residues" evidence="1">
    <location>
        <begin position="245"/>
        <end position="260"/>
    </location>
</feature>
<evidence type="ECO:0000313" key="3">
    <source>
        <dbReference type="Proteomes" id="UP000283497"/>
    </source>
</evidence>
<protein>
    <submittedName>
        <fullName evidence="2">Phage recombination protein Bet</fullName>
    </submittedName>
</protein>
<evidence type="ECO:0000256" key="1">
    <source>
        <dbReference type="SAM" id="MobiDB-lite"/>
    </source>
</evidence>
<dbReference type="NCBIfam" id="TIGR01913">
    <property type="entry name" value="bet_lambda"/>
    <property type="match status" value="1"/>
</dbReference>
<dbReference type="InterPro" id="IPR018330">
    <property type="entry name" value="RecT_fam"/>
</dbReference>
<dbReference type="GO" id="GO:0006310">
    <property type="term" value="P:DNA recombination"/>
    <property type="evidence" value="ECO:0007669"/>
    <property type="project" value="InterPro"/>
</dbReference>
<feature type="region of interest" description="Disordered" evidence="1">
    <location>
        <begin position="241"/>
        <end position="260"/>
    </location>
</feature>
<dbReference type="InterPro" id="IPR010183">
    <property type="entry name" value="Phage_lambda_Bet"/>
</dbReference>
<accession>A0A415G8D8</accession>
<comment type="caution">
    <text evidence="2">The sequence shown here is derived from an EMBL/GenBank/DDBJ whole genome shotgun (WGS) entry which is preliminary data.</text>
</comment>